<dbReference type="InterPro" id="IPR028992">
    <property type="entry name" value="Hedgehog/Intein_dom"/>
</dbReference>
<dbReference type="EMBL" id="BMGI01000001">
    <property type="protein sequence ID" value="GGD21850.1"/>
    <property type="molecule type" value="Genomic_DNA"/>
</dbReference>
<dbReference type="RefSeq" id="WP_188525832.1">
    <property type="nucleotide sequence ID" value="NZ_BMGI01000001.1"/>
</dbReference>
<protein>
    <recommendedName>
        <fullName evidence="1">Hedgehog/Intein (Hint) domain-containing protein</fullName>
    </recommendedName>
</protein>
<dbReference type="Pfam" id="PF13403">
    <property type="entry name" value="Hint_2"/>
    <property type="match status" value="1"/>
</dbReference>
<organism evidence="2 3">
    <name type="scientific">Sinisalibacter lacisalsi</name>
    <dbReference type="NCBI Taxonomy" id="1526570"/>
    <lineage>
        <taxon>Bacteria</taxon>
        <taxon>Pseudomonadati</taxon>
        <taxon>Pseudomonadota</taxon>
        <taxon>Alphaproteobacteria</taxon>
        <taxon>Rhodobacterales</taxon>
        <taxon>Roseobacteraceae</taxon>
        <taxon>Sinisalibacter</taxon>
    </lineage>
</organism>
<name>A0ABQ1QDA5_9RHOB</name>
<dbReference type="InterPro" id="IPR036844">
    <property type="entry name" value="Hint_dom_sf"/>
</dbReference>
<reference evidence="3" key="1">
    <citation type="journal article" date="2019" name="Int. J. Syst. Evol. Microbiol.">
        <title>The Global Catalogue of Microorganisms (GCM) 10K type strain sequencing project: providing services to taxonomists for standard genome sequencing and annotation.</title>
        <authorList>
            <consortium name="The Broad Institute Genomics Platform"/>
            <consortium name="The Broad Institute Genome Sequencing Center for Infectious Disease"/>
            <person name="Wu L."/>
            <person name="Ma J."/>
        </authorList>
    </citation>
    <scope>NUCLEOTIDE SEQUENCE [LARGE SCALE GENOMIC DNA]</scope>
    <source>
        <strain evidence="3">CGMCC 1.12922</strain>
    </source>
</reference>
<evidence type="ECO:0000313" key="3">
    <source>
        <dbReference type="Proteomes" id="UP000617355"/>
    </source>
</evidence>
<dbReference type="SUPFAM" id="SSF51294">
    <property type="entry name" value="Hedgehog/intein (Hint) domain"/>
    <property type="match status" value="1"/>
</dbReference>
<evidence type="ECO:0000259" key="1">
    <source>
        <dbReference type="Pfam" id="PF13403"/>
    </source>
</evidence>
<feature type="domain" description="Hedgehog/Intein (Hint)" evidence="1">
    <location>
        <begin position="184"/>
        <end position="319"/>
    </location>
</feature>
<sequence length="367" mass="40444">MSWIALTDMSRPMFNIRGIGVPSDAPGARPPPSAHEIMPTGTMMFELRLEDTGGERRRILSFERNRDWRREILVEITADGRLSMAFRQGVARSRAEIGLPPIPRDGLLRVSYSWDSPRRTARLTVEFVEDGRIFQAQAANPVPLPVGDVKALMRNGRATRADPAISYIAVSDTVEPVGFGSGIVADTPIETVEGPVPAHRLRLGDMVVTAESGSQPVRWIVKRTVPALGDFRPIRLRAPFLGLGRDMIMAPAHRVRLDLGENEYTFGENEVLVPAATLANGKHARPETRHRLVTYYQILLDVHDCLLHDGLWAESLFVGTMARRPEIISSTSLGEVPATALPLHRAQRRPALSALGIRTIAASLLEA</sequence>
<keyword evidence="3" id="KW-1185">Reference proteome</keyword>
<evidence type="ECO:0000313" key="2">
    <source>
        <dbReference type="EMBL" id="GGD21850.1"/>
    </source>
</evidence>
<gene>
    <name evidence="2" type="ORF">GCM10011358_02920</name>
</gene>
<dbReference type="Proteomes" id="UP000617355">
    <property type="component" value="Unassembled WGS sequence"/>
</dbReference>
<proteinExistence type="predicted"/>
<comment type="caution">
    <text evidence="2">The sequence shown here is derived from an EMBL/GenBank/DDBJ whole genome shotgun (WGS) entry which is preliminary data.</text>
</comment>
<accession>A0ABQ1QDA5</accession>